<dbReference type="RefSeq" id="WP_115889791.1">
    <property type="nucleotide sequence ID" value="NZ_QRDQ01000012.1"/>
</dbReference>
<dbReference type="CDD" id="cd03820">
    <property type="entry name" value="GT4_AmsD-like"/>
    <property type="match status" value="1"/>
</dbReference>
<dbReference type="Pfam" id="PF00534">
    <property type="entry name" value="Glycos_transf_1"/>
    <property type="match status" value="1"/>
</dbReference>
<evidence type="ECO:0000259" key="1">
    <source>
        <dbReference type="Pfam" id="PF00534"/>
    </source>
</evidence>
<dbReference type="PANTHER" id="PTHR12526:SF630">
    <property type="entry name" value="GLYCOSYLTRANSFERASE"/>
    <property type="match status" value="1"/>
</dbReference>
<keyword evidence="3" id="KW-1185">Reference proteome</keyword>
<comment type="caution">
    <text evidence="2">The sequence shown here is derived from an EMBL/GenBank/DDBJ whole genome shotgun (WGS) entry which is preliminary data.</text>
</comment>
<name>A0A3D9FKN3_9FLAO</name>
<proteinExistence type="predicted"/>
<feature type="domain" description="Glycosyl transferase family 1" evidence="1">
    <location>
        <begin position="180"/>
        <end position="337"/>
    </location>
</feature>
<dbReference type="Gene3D" id="3.40.50.2000">
    <property type="entry name" value="Glycogen Phosphorylase B"/>
    <property type="match status" value="2"/>
</dbReference>
<dbReference type="OrthoDB" id="9811239at2"/>
<keyword evidence="2" id="KW-0808">Transferase</keyword>
<dbReference type="GO" id="GO:0016757">
    <property type="term" value="F:glycosyltransferase activity"/>
    <property type="evidence" value="ECO:0007669"/>
    <property type="project" value="InterPro"/>
</dbReference>
<gene>
    <name evidence="2" type="ORF">BD847_3849</name>
</gene>
<dbReference type="EMBL" id="QRDQ01000012">
    <property type="protein sequence ID" value="RED19562.1"/>
    <property type="molecule type" value="Genomic_DNA"/>
</dbReference>
<organism evidence="2 3">
    <name type="scientific">Flavobacterium cutihirudinis</name>
    <dbReference type="NCBI Taxonomy" id="1265740"/>
    <lineage>
        <taxon>Bacteria</taxon>
        <taxon>Pseudomonadati</taxon>
        <taxon>Bacteroidota</taxon>
        <taxon>Flavobacteriia</taxon>
        <taxon>Flavobacteriales</taxon>
        <taxon>Flavobacteriaceae</taxon>
        <taxon>Flavobacterium</taxon>
    </lineage>
</organism>
<evidence type="ECO:0000313" key="3">
    <source>
        <dbReference type="Proteomes" id="UP000257004"/>
    </source>
</evidence>
<dbReference type="InterPro" id="IPR001296">
    <property type="entry name" value="Glyco_trans_1"/>
</dbReference>
<dbReference type="SUPFAM" id="SSF53756">
    <property type="entry name" value="UDP-Glycosyltransferase/glycogen phosphorylase"/>
    <property type="match status" value="1"/>
</dbReference>
<sequence>MKIGILVNGMSGIGGIQRITTEKINGWIEDYGYEVILITKNQGNASVFYKLHEKCKFYNLDVKSKLYGGVISYIRNSRKGFKFYTGLKKIIETESIDILLTTVIGFDSLIVPFVKFKIPKILEIHSSGASYNMKTWFYKKYIIRQYNKIVLLSLDEIAYFGLKNVVVIPNFIYDLNENTHVNAKKNIVITAGRIAPIKQFDQLIDIWAIIAAKNLNWELHIYGGGDVKLLQEKIRKEKLEQNVRLYPATKEIKNKMQEAKIFVLVSQYEAFPMVLLEAIQAQLPIVSYDSPHGPKNIISHDIDGFIVPLNDKMAFAEKLDLLINDEVIRESFIENQKIKLDTFSKNRVMNQWNDLFLEVLRK</sequence>
<dbReference type="Proteomes" id="UP000257004">
    <property type="component" value="Unassembled WGS sequence"/>
</dbReference>
<reference evidence="2 3" key="1">
    <citation type="submission" date="2018-07" db="EMBL/GenBank/DDBJ databases">
        <title>Genomic Encyclopedia of Archaeal and Bacterial Type Strains, Phase II (KMG-II): from individual species to whole genera.</title>
        <authorList>
            <person name="Goeker M."/>
        </authorList>
    </citation>
    <scope>NUCLEOTIDE SEQUENCE [LARGE SCALE GENOMIC DNA]</scope>
    <source>
        <strain evidence="2 3">DSM 25795</strain>
    </source>
</reference>
<evidence type="ECO:0000313" key="2">
    <source>
        <dbReference type="EMBL" id="RED19562.1"/>
    </source>
</evidence>
<dbReference type="AlphaFoldDB" id="A0A3D9FKN3"/>
<accession>A0A3D9FKN3</accession>
<protein>
    <submittedName>
        <fullName evidence="2">Glycosyltransferase involved in cell wall biosynthesis</fullName>
    </submittedName>
</protein>
<dbReference type="PANTHER" id="PTHR12526">
    <property type="entry name" value="GLYCOSYLTRANSFERASE"/>
    <property type="match status" value="1"/>
</dbReference>